<dbReference type="EMBL" id="FMJD01000013">
    <property type="protein sequence ID" value="SCM78981.1"/>
    <property type="molecule type" value="Genomic_DNA"/>
</dbReference>
<dbReference type="AlphaFoldDB" id="A0A212LN81"/>
<name>A0A212LN81_9HYPH</name>
<sequence length="205" mass="22208">MSDRLSVRWTVVARDCPRPVFACPACGGDRPFHPSGKLRLNANGKRLDAWLIYKCDGCDRTWNRPIFERRLAADVPPGDLAALRAGDPAFVRRLAFDLSALRRKTPVILQFDRVDVEKLATGGDQGATGVDIALVVPHPVGLRLDRLLAAELGLTRSRIGALAEAGRLDVDGGGNVLKRPPRDGQSIRLDLDDMGDRQAILAAAG</sequence>
<organism evidence="1">
    <name type="scientific">uncultured Pleomorphomonas sp</name>
    <dbReference type="NCBI Taxonomy" id="442121"/>
    <lineage>
        <taxon>Bacteria</taxon>
        <taxon>Pseudomonadati</taxon>
        <taxon>Pseudomonadota</taxon>
        <taxon>Alphaproteobacteria</taxon>
        <taxon>Hyphomicrobiales</taxon>
        <taxon>Pleomorphomonadaceae</taxon>
        <taxon>Pleomorphomonas</taxon>
        <taxon>environmental samples</taxon>
    </lineage>
</organism>
<dbReference type="RefSeq" id="WP_288198335.1">
    <property type="nucleotide sequence ID" value="NZ_LT608334.1"/>
</dbReference>
<proteinExistence type="predicted"/>
<protein>
    <recommendedName>
        <fullName evidence="2">DUF1062 domain-containing protein</fullName>
    </recommendedName>
</protein>
<evidence type="ECO:0008006" key="2">
    <source>
        <dbReference type="Google" id="ProtNLM"/>
    </source>
</evidence>
<reference evidence="1" key="1">
    <citation type="submission" date="2016-08" db="EMBL/GenBank/DDBJ databases">
        <authorList>
            <person name="Seilhamer J.J."/>
        </authorList>
    </citation>
    <scope>NUCLEOTIDE SEQUENCE</scope>
    <source>
        <strain evidence="1">86</strain>
    </source>
</reference>
<accession>A0A212LN81</accession>
<dbReference type="Pfam" id="PF06353">
    <property type="entry name" value="DUF1062"/>
    <property type="match status" value="1"/>
</dbReference>
<gene>
    <name evidence="1" type="ORF">KL86PLE_90175</name>
</gene>
<evidence type="ECO:0000313" key="1">
    <source>
        <dbReference type="EMBL" id="SCM78981.1"/>
    </source>
</evidence>
<dbReference type="InterPro" id="IPR009412">
    <property type="entry name" value="DUF1062"/>
</dbReference>